<sequence>MNTLVIDTSDKIARLGLFRDDKLIDKLEWEAHRELSKTFYLELDKLLGRNKLQYKDLSSIIVVCGPGSFTGLRMGIVIVNAFSYALGIKTAGVIQKEKMTLEEMYSIGKEDLKKGQIIEPFYGREPNITIKKK</sequence>
<dbReference type="Gene3D" id="3.30.420.40">
    <property type="match status" value="1"/>
</dbReference>
<comment type="caution">
    <text evidence="2">The sequence shown here is derived from an EMBL/GenBank/DDBJ whole genome shotgun (WGS) entry which is preliminary data.</text>
</comment>
<keyword evidence="2" id="KW-0808">Transferase</keyword>
<dbReference type="Proteomes" id="UP000285655">
    <property type="component" value="Unassembled WGS sequence"/>
</dbReference>
<dbReference type="NCBIfam" id="TIGR03725">
    <property type="entry name" value="T6A_YeaZ"/>
    <property type="match status" value="1"/>
</dbReference>
<dbReference type="SUPFAM" id="SSF53067">
    <property type="entry name" value="Actin-like ATPase domain"/>
    <property type="match status" value="1"/>
</dbReference>
<dbReference type="EMBL" id="QZJW01000005">
    <property type="protein sequence ID" value="RJO62036.1"/>
    <property type="molecule type" value="Genomic_DNA"/>
</dbReference>
<evidence type="ECO:0000313" key="3">
    <source>
        <dbReference type="Proteomes" id="UP000285655"/>
    </source>
</evidence>
<feature type="domain" description="Gcp-like" evidence="1">
    <location>
        <begin position="30"/>
        <end position="100"/>
    </location>
</feature>
<dbReference type="GO" id="GO:0016740">
    <property type="term" value="F:transferase activity"/>
    <property type="evidence" value="ECO:0007669"/>
    <property type="project" value="UniProtKB-KW"/>
</dbReference>
<protein>
    <submittedName>
        <fullName evidence="2">tRNA (Adenosine(37)-N6)-threonylcarbamoyltransferase complex dimerization subunit type 1 TsaB</fullName>
    </submittedName>
</protein>
<evidence type="ECO:0000259" key="1">
    <source>
        <dbReference type="Pfam" id="PF00814"/>
    </source>
</evidence>
<dbReference type="InterPro" id="IPR022496">
    <property type="entry name" value="T6A_TsaB"/>
</dbReference>
<evidence type="ECO:0000313" key="2">
    <source>
        <dbReference type="EMBL" id="RJO62036.1"/>
    </source>
</evidence>
<gene>
    <name evidence="2" type="primary">tsaB</name>
    <name evidence="2" type="ORF">C4544_00855</name>
</gene>
<name>A0A419DFX2_9BACT</name>
<reference evidence="2 3" key="1">
    <citation type="journal article" date="2017" name="ISME J.">
        <title>Energy and carbon metabolisms in a deep terrestrial subsurface fluid microbial community.</title>
        <authorList>
            <person name="Momper L."/>
            <person name="Jungbluth S.P."/>
            <person name="Lee M.D."/>
            <person name="Amend J.P."/>
        </authorList>
    </citation>
    <scope>NUCLEOTIDE SEQUENCE [LARGE SCALE GENOMIC DNA]</scope>
    <source>
        <strain evidence="2">SURF_29</strain>
    </source>
</reference>
<dbReference type="InterPro" id="IPR000905">
    <property type="entry name" value="Gcp-like_dom"/>
</dbReference>
<proteinExistence type="predicted"/>
<organism evidence="2 3">
    <name type="scientific">candidate division WS5 bacterium</name>
    <dbReference type="NCBI Taxonomy" id="2093353"/>
    <lineage>
        <taxon>Bacteria</taxon>
        <taxon>candidate division WS5</taxon>
    </lineage>
</organism>
<dbReference type="InterPro" id="IPR043129">
    <property type="entry name" value="ATPase_NBD"/>
</dbReference>
<dbReference type="GO" id="GO:0002949">
    <property type="term" value="P:tRNA threonylcarbamoyladenosine modification"/>
    <property type="evidence" value="ECO:0007669"/>
    <property type="project" value="InterPro"/>
</dbReference>
<dbReference type="AlphaFoldDB" id="A0A419DFX2"/>
<dbReference type="Pfam" id="PF00814">
    <property type="entry name" value="TsaD"/>
    <property type="match status" value="1"/>
</dbReference>
<accession>A0A419DFX2</accession>